<organism evidence="2 3">
    <name type="scientific">Penstemon smallii</name>
    <dbReference type="NCBI Taxonomy" id="265156"/>
    <lineage>
        <taxon>Eukaryota</taxon>
        <taxon>Viridiplantae</taxon>
        <taxon>Streptophyta</taxon>
        <taxon>Embryophyta</taxon>
        <taxon>Tracheophyta</taxon>
        <taxon>Spermatophyta</taxon>
        <taxon>Magnoliopsida</taxon>
        <taxon>eudicotyledons</taxon>
        <taxon>Gunneridae</taxon>
        <taxon>Pentapetalae</taxon>
        <taxon>asterids</taxon>
        <taxon>lamiids</taxon>
        <taxon>Lamiales</taxon>
        <taxon>Plantaginaceae</taxon>
        <taxon>Cheloneae</taxon>
        <taxon>Penstemon</taxon>
    </lineage>
</organism>
<dbReference type="Pfam" id="PF02458">
    <property type="entry name" value="Transferase"/>
    <property type="match status" value="2"/>
</dbReference>
<dbReference type="PANTHER" id="PTHR31896:SF43">
    <property type="entry name" value="PROTEIN ENHANCED PSEUDOMONAS SUSCEPTIBILITY 1"/>
    <property type="match status" value="1"/>
</dbReference>
<keyword evidence="3" id="KW-1185">Reference proteome</keyword>
<gene>
    <name evidence="2" type="ORF">ACJIZ3_003349</name>
</gene>
<name>A0ABD3U918_9LAMI</name>
<reference evidence="2 3" key="1">
    <citation type="submission" date="2024-12" db="EMBL/GenBank/DDBJ databases">
        <title>The unique morphological basis and parallel evolutionary history of personate flowers in Penstemon.</title>
        <authorList>
            <person name="Depatie T.H."/>
            <person name="Wessinger C.A."/>
        </authorList>
    </citation>
    <scope>NUCLEOTIDE SEQUENCE [LARGE SCALE GENOMIC DNA]</scope>
    <source>
        <strain evidence="2">WTNN_2</strain>
        <tissue evidence="2">Leaf</tissue>
    </source>
</reference>
<dbReference type="EMBL" id="JBJXBP010000002">
    <property type="protein sequence ID" value="KAL3845946.1"/>
    <property type="molecule type" value="Genomic_DNA"/>
</dbReference>
<accession>A0ABD3U918</accession>
<evidence type="ECO:0000256" key="1">
    <source>
        <dbReference type="ARBA" id="ARBA00022679"/>
    </source>
</evidence>
<evidence type="ECO:0000313" key="2">
    <source>
        <dbReference type="EMBL" id="KAL3845946.1"/>
    </source>
</evidence>
<proteinExistence type="predicted"/>
<dbReference type="InterPro" id="IPR051283">
    <property type="entry name" value="Sec_Metabolite_Acyltrans"/>
</dbReference>
<dbReference type="GO" id="GO:0016740">
    <property type="term" value="F:transferase activity"/>
    <property type="evidence" value="ECO:0007669"/>
    <property type="project" value="UniProtKB-KW"/>
</dbReference>
<comment type="caution">
    <text evidence="2">The sequence shown here is derived from an EMBL/GenBank/DDBJ whole genome shotgun (WGS) entry which is preliminary data.</text>
</comment>
<dbReference type="Gene3D" id="3.30.559.10">
    <property type="entry name" value="Chloramphenicol acetyltransferase-like domain"/>
    <property type="match status" value="2"/>
</dbReference>
<sequence>MATNETTKISRMELTPWDLRLLRIGYIQRGLLFFKPKSQDFEKNFIIDHLKDSLSRTLYFFPPLSGRLGSTKNSDNTMSTFYVDCNNAGVEFTHAIARGIYLSDIVDPTYTPQEIVSSFFPLNGLVGYQGISNPLLGVQVTELVDGYFLACSANHSVVDGISFWHFINSWSEISRGLNKISKSPVFERSFPSLNIPNRIPIRSFEEQFLLNNFVSPPLLERVFRFSKENIAKLKSKANSEAGTDKISSFQALTAHLWRSVIRCRQQAVGTQTQPLTTKLNGVSTDTYPNHTVHSYTQAPTTSDTWPSATGQLLQKPYVETTHDISPINQQVCFSLAVGARPRIPLPDCYFGCAAYHGSFTTTESELLQNGLGWAASKINELVSKQTSEEACNVVENWLKNRVIVTRGINTFLIISSPRHNIYVNDFGWGKPVAVKSGMGLKFDGCISVFPSQEPTGGIDVEVCLSPKTMKAMGDDVEFMEVVTI</sequence>
<dbReference type="InterPro" id="IPR023213">
    <property type="entry name" value="CAT-like_dom_sf"/>
</dbReference>
<dbReference type="Proteomes" id="UP001634393">
    <property type="component" value="Unassembled WGS sequence"/>
</dbReference>
<dbReference type="AlphaFoldDB" id="A0ABD3U918"/>
<evidence type="ECO:0000313" key="3">
    <source>
        <dbReference type="Proteomes" id="UP001634393"/>
    </source>
</evidence>
<keyword evidence="1" id="KW-0808">Transferase</keyword>
<protein>
    <submittedName>
        <fullName evidence="2">Uncharacterized protein</fullName>
    </submittedName>
</protein>
<dbReference type="PANTHER" id="PTHR31896">
    <property type="entry name" value="FAMILY REGULATORY PROTEIN, PUTATIVE (AFU_ORTHOLOGUE AFUA_3G14730)-RELATED"/>
    <property type="match status" value="1"/>
</dbReference>